<reference evidence="4 5" key="1">
    <citation type="submission" date="2018-09" db="EMBL/GenBank/DDBJ databases">
        <title>Paenibacillus aracenensis nov. sp. isolated from a cave in southern Spain.</title>
        <authorList>
            <person name="Jurado V."/>
            <person name="Gutierrez-Patricio S."/>
            <person name="Gonzalez-Pimentel J.L."/>
            <person name="Miller A.Z."/>
            <person name="Laiz L."/>
            <person name="Saiz-Jimenez C."/>
        </authorList>
    </citation>
    <scope>NUCLEOTIDE SEQUENCE [LARGE SCALE GENOMIC DNA]</scope>
    <source>
        <strain evidence="4 5">DSM 22867</strain>
    </source>
</reference>
<evidence type="ECO:0000259" key="2">
    <source>
        <dbReference type="Pfam" id="PF09992"/>
    </source>
</evidence>
<keyword evidence="1" id="KW-1133">Transmembrane helix</keyword>
<keyword evidence="5" id="KW-1185">Reference proteome</keyword>
<feature type="transmembrane region" description="Helical" evidence="1">
    <location>
        <begin position="20"/>
        <end position="40"/>
    </location>
</feature>
<name>A0A3A1UIU6_9BACL</name>
<evidence type="ECO:0000313" key="5">
    <source>
        <dbReference type="Proteomes" id="UP000266482"/>
    </source>
</evidence>
<comment type="caution">
    <text evidence="4">The sequence shown here is derived from an EMBL/GenBank/DDBJ whole genome shotgun (WGS) entry which is preliminary data.</text>
</comment>
<accession>A0A3A1UIU6</accession>
<feature type="domain" description="Phosphodiester glycosidase" evidence="2">
    <location>
        <begin position="657"/>
        <end position="827"/>
    </location>
</feature>
<evidence type="ECO:0000259" key="3">
    <source>
        <dbReference type="Pfam" id="PF13360"/>
    </source>
</evidence>
<organism evidence="4 5">
    <name type="scientific">Paenibacillus nanensis</name>
    <dbReference type="NCBI Taxonomy" id="393251"/>
    <lineage>
        <taxon>Bacteria</taxon>
        <taxon>Bacillati</taxon>
        <taxon>Bacillota</taxon>
        <taxon>Bacilli</taxon>
        <taxon>Bacillales</taxon>
        <taxon>Paenibacillaceae</taxon>
        <taxon>Paenibacillus</taxon>
    </lineage>
</organism>
<evidence type="ECO:0000256" key="1">
    <source>
        <dbReference type="SAM" id="Phobius"/>
    </source>
</evidence>
<dbReference type="EMBL" id="QXQA01000029">
    <property type="protein sequence ID" value="RIX46027.1"/>
    <property type="molecule type" value="Genomic_DNA"/>
</dbReference>
<dbReference type="PANTHER" id="PTHR40446">
    <property type="entry name" value="N-ACETYLGLUCOSAMINE-1-PHOSPHODIESTER ALPHA-N-ACETYLGLUCOSAMINIDASE"/>
    <property type="match status" value="1"/>
</dbReference>
<feature type="domain" description="Pyrrolo-quinoline quinone repeat" evidence="3">
    <location>
        <begin position="233"/>
        <end position="377"/>
    </location>
</feature>
<proteinExistence type="predicted"/>
<dbReference type="Gene3D" id="2.130.10.10">
    <property type="entry name" value="YVTN repeat-like/Quinoprotein amine dehydrogenase"/>
    <property type="match status" value="1"/>
</dbReference>
<keyword evidence="1" id="KW-0472">Membrane</keyword>
<dbReference type="PANTHER" id="PTHR40446:SF2">
    <property type="entry name" value="N-ACETYLGLUCOSAMINE-1-PHOSPHODIESTER ALPHA-N-ACETYLGLUCOSAMINIDASE"/>
    <property type="match status" value="1"/>
</dbReference>
<dbReference type="InterPro" id="IPR015943">
    <property type="entry name" value="WD40/YVTN_repeat-like_dom_sf"/>
</dbReference>
<keyword evidence="1" id="KW-0812">Transmembrane</keyword>
<evidence type="ECO:0000313" key="4">
    <source>
        <dbReference type="EMBL" id="RIX46027.1"/>
    </source>
</evidence>
<dbReference type="OrthoDB" id="9809781at2"/>
<dbReference type="AlphaFoldDB" id="A0A3A1UIU6"/>
<sequence>MTTGNLPEDKAMKRENSKRWLRIIAIVTAAALSGGLTAGIERGSASNVRIDIYAKIAAARQTAHSIAPFDNIQSKNIRLTETVYWEYEAGGKLNAPLALPDGKLFLTTANGLLSIVDKNGKPIISKNQYTELTAPAMNRKGEIWISGGSARLYRYDSKGSGEMMGMYYFRGKTEKLIPSAAITDGEGLPYFSYQHAVLSLNEAGEKEMLLLPEGVSVTGMAPAGQGVFALGSNGTLYAVQGSRLLWQAELEPALREAKLAADGSGGVVLAAGKALARYEADGTLRFKRELDAAPAGGWTSPVVLGGDEGVFVAAEQRGNAIVAFRLEDGAERWRVSASGAGGGFSPAALAPDRAGGVVLAAGRSGAVIAIDGEAGTIAGSFKHAAGAAAGGVAVMGGGRIAYASASVLVAAGPYRPVAVTYAAAALKLPLGKRLLLADKLKLSAPVAVSYRTDNAKVVRVSGEGILTPVAVGKANIVVEAITPGYKGQLKLPVEITAASSTLKATHAAQKIKLSSGKAFTVQTVSIPKGMPVTLGTAKRTVGTAQGLMDIAKSYGADAAINGTYFSAYEGLPEPYGMMMLDGKMEFLGNTGTTIGFTWDGTVLMDHLRAKIVGGTNGSFSHPNNWYAYFMNRTPAKGVSTAVMFTPKKGKQIGFAYGTAVTVRNGVVTSEARNKNVDIPSDGYVLVFAGAEEKLADRFKAGDKVEYKLETTNLVGKAVDWSRVHTAVGAGPRLVKDGKLAINPSAEGFTEAKILTNAAARSGILVKQDGTVLLATVPAATMREWGDIMLKLGAHQAMNLDGGASSGLYAGGRPITTPGRLISNALVFGNNLKY</sequence>
<dbReference type="InterPro" id="IPR018711">
    <property type="entry name" value="NAGPA"/>
</dbReference>
<protein>
    <submittedName>
        <fullName evidence="4">Uncharacterized protein</fullName>
    </submittedName>
</protein>
<gene>
    <name evidence="4" type="ORF">D3P08_26570</name>
</gene>
<dbReference type="InterPro" id="IPR002372">
    <property type="entry name" value="PQQ_rpt_dom"/>
</dbReference>
<dbReference type="Proteomes" id="UP000266482">
    <property type="component" value="Unassembled WGS sequence"/>
</dbReference>
<dbReference type="Pfam" id="PF09992">
    <property type="entry name" value="NAGPA"/>
    <property type="match status" value="1"/>
</dbReference>
<dbReference type="SUPFAM" id="SSF63829">
    <property type="entry name" value="Calcium-dependent phosphotriesterase"/>
    <property type="match status" value="1"/>
</dbReference>
<dbReference type="Pfam" id="PF13360">
    <property type="entry name" value="PQQ_2"/>
    <property type="match status" value="1"/>
</dbReference>